<evidence type="ECO:0000313" key="1">
    <source>
        <dbReference type="EMBL" id="KAK6134135.1"/>
    </source>
</evidence>
<dbReference type="PANTHER" id="PTHR11439:SF455">
    <property type="entry name" value="RLK (RECEPTOR-LIKE PROTEIN KINASE) 8, PUTATIVE-RELATED"/>
    <property type="match status" value="1"/>
</dbReference>
<organism evidence="1 2">
    <name type="scientific">Rehmannia glutinosa</name>
    <name type="common">Chinese foxglove</name>
    <dbReference type="NCBI Taxonomy" id="99300"/>
    <lineage>
        <taxon>Eukaryota</taxon>
        <taxon>Viridiplantae</taxon>
        <taxon>Streptophyta</taxon>
        <taxon>Embryophyta</taxon>
        <taxon>Tracheophyta</taxon>
        <taxon>Spermatophyta</taxon>
        <taxon>Magnoliopsida</taxon>
        <taxon>eudicotyledons</taxon>
        <taxon>Gunneridae</taxon>
        <taxon>Pentapetalae</taxon>
        <taxon>asterids</taxon>
        <taxon>lamiids</taxon>
        <taxon>Lamiales</taxon>
        <taxon>Orobanchaceae</taxon>
        <taxon>Rehmannieae</taxon>
        <taxon>Rehmannia</taxon>
    </lineage>
</organism>
<sequence length="260" mass="30194">MLNSRFDMKDMDLAHVILGIKISRTSNRLTLDQSHYVDKILEKFSNDDTSLARTPIDTSKHLLKNRGEAVSQVEYSRVIESLMYLMSCTRPEIAFVVNKVCQFMQKPLNSHWKKKKRILGYLNGTVNYGLHFTPTHLYNLTWLVTRMRTGHLIVMMRRSTTGIACFWVQILSLGNQRNKRYTVSRSSTEAEYRSVASLVAEITWIRGLLQEIHVHSSKPPIIWCDNSSTVRLTSNPVLHARTKHIELDLYFVREKVQQKN</sequence>
<name>A0ABR0VG17_REHGL</name>
<dbReference type="PANTHER" id="PTHR11439">
    <property type="entry name" value="GAG-POL-RELATED RETROTRANSPOSON"/>
    <property type="match status" value="1"/>
</dbReference>
<gene>
    <name evidence="1" type="ORF">DH2020_032135</name>
</gene>
<dbReference type="EMBL" id="JABTTQ020001175">
    <property type="protein sequence ID" value="KAK6134135.1"/>
    <property type="molecule type" value="Genomic_DNA"/>
</dbReference>
<dbReference type="CDD" id="cd09272">
    <property type="entry name" value="RNase_HI_RT_Ty1"/>
    <property type="match status" value="1"/>
</dbReference>
<dbReference type="InterPro" id="IPR043502">
    <property type="entry name" value="DNA/RNA_pol_sf"/>
</dbReference>
<comment type="caution">
    <text evidence="1">The sequence shown here is derived from an EMBL/GenBank/DDBJ whole genome shotgun (WGS) entry which is preliminary data.</text>
</comment>
<dbReference type="Proteomes" id="UP001318860">
    <property type="component" value="Unassembled WGS sequence"/>
</dbReference>
<accession>A0ABR0VG17</accession>
<protein>
    <submittedName>
        <fullName evidence="1">Uncharacterized protein</fullName>
    </submittedName>
</protein>
<keyword evidence="2" id="KW-1185">Reference proteome</keyword>
<dbReference type="SUPFAM" id="SSF56672">
    <property type="entry name" value="DNA/RNA polymerases"/>
    <property type="match status" value="1"/>
</dbReference>
<proteinExistence type="predicted"/>
<reference evidence="1 2" key="1">
    <citation type="journal article" date="2021" name="Comput. Struct. Biotechnol. J.">
        <title>De novo genome assembly of the potent medicinal plant Rehmannia glutinosa using nanopore technology.</title>
        <authorList>
            <person name="Ma L."/>
            <person name="Dong C."/>
            <person name="Song C."/>
            <person name="Wang X."/>
            <person name="Zheng X."/>
            <person name="Niu Y."/>
            <person name="Chen S."/>
            <person name="Feng W."/>
        </authorList>
    </citation>
    <scope>NUCLEOTIDE SEQUENCE [LARGE SCALE GENOMIC DNA]</scope>
    <source>
        <strain evidence="1">DH-2019</strain>
    </source>
</reference>
<evidence type="ECO:0000313" key="2">
    <source>
        <dbReference type="Proteomes" id="UP001318860"/>
    </source>
</evidence>